<evidence type="ECO:0000313" key="1">
    <source>
        <dbReference type="EMBL" id="KAF9760631.1"/>
    </source>
</evidence>
<dbReference type="Proteomes" id="UP000740883">
    <property type="component" value="Unassembled WGS sequence"/>
</dbReference>
<dbReference type="EMBL" id="SBJO01000559">
    <property type="protein sequence ID" value="KAF9760631.1"/>
    <property type="molecule type" value="Genomic_DNA"/>
</dbReference>
<proteinExistence type="predicted"/>
<gene>
    <name evidence="1" type="ORF">NGRA_3076</name>
</gene>
<protein>
    <recommendedName>
        <fullName evidence="3">Retrotransposon gag domain-containing protein</fullName>
    </recommendedName>
</protein>
<comment type="caution">
    <text evidence="1">The sequence shown here is derived from an EMBL/GenBank/DDBJ whole genome shotgun (WGS) entry which is preliminary data.</text>
</comment>
<reference evidence="1 2" key="1">
    <citation type="journal article" date="2020" name="Genome Biol. Evol.">
        <title>Comparative genomics of strictly vertically transmitted, feminizing microsporidia endosymbionts of amphipod crustaceans.</title>
        <authorList>
            <person name="Cormier A."/>
            <person name="Chebbi M.A."/>
            <person name="Giraud I."/>
            <person name="Wattier R."/>
            <person name="Teixeira M."/>
            <person name="Gilbert C."/>
            <person name="Rigaud T."/>
            <person name="Cordaux R."/>
        </authorList>
    </citation>
    <scope>NUCLEOTIDE SEQUENCE [LARGE SCALE GENOMIC DNA]</scope>
    <source>
        <strain evidence="1 2">Ou3-Ou53</strain>
    </source>
</reference>
<sequence length="152" mass="17387">MPEQHPINNLLSSSSFNYNMATATNGIREFNGNEDEDANIWLRDVLLITKLMNCTEDDTLRIIVMKLRNTALSWTAETIQQANGTMSLEDFLILFKKRFTNLYKTELSLLNFLTTQTPTTREEFTNLLKNGTTIFELRSMNAESLAQVIIGK</sequence>
<keyword evidence="2" id="KW-1185">Reference proteome</keyword>
<accession>A0A9P6GVX7</accession>
<evidence type="ECO:0000313" key="2">
    <source>
        <dbReference type="Proteomes" id="UP000740883"/>
    </source>
</evidence>
<organism evidence="1 2">
    <name type="scientific">Nosema granulosis</name>
    <dbReference type="NCBI Taxonomy" id="83296"/>
    <lineage>
        <taxon>Eukaryota</taxon>
        <taxon>Fungi</taxon>
        <taxon>Fungi incertae sedis</taxon>
        <taxon>Microsporidia</taxon>
        <taxon>Nosematidae</taxon>
        <taxon>Nosema</taxon>
    </lineage>
</organism>
<name>A0A9P6GVX7_9MICR</name>
<dbReference type="AlphaFoldDB" id="A0A9P6GVX7"/>
<evidence type="ECO:0008006" key="3">
    <source>
        <dbReference type="Google" id="ProtNLM"/>
    </source>
</evidence>